<name>A0A0F9CKH0_9ZZZZ</name>
<accession>A0A0F9CKH0</accession>
<sequence>MEVIVLFLSSFFSGVLSQVGGFRTIKTGIPFGITIILNGLLMSKIAGLILNQ</sequence>
<dbReference type="AlphaFoldDB" id="A0A0F9CKH0"/>
<evidence type="ECO:0000313" key="2">
    <source>
        <dbReference type="EMBL" id="KKK97141.1"/>
    </source>
</evidence>
<reference evidence="2" key="1">
    <citation type="journal article" date="2015" name="Nature">
        <title>Complex archaea that bridge the gap between prokaryotes and eukaryotes.</title>
        <authorList>
            <person name="Spang A."/>
            <person name="Saw J.H."/>
            <person name="Jorgensen S.L."/>
            <person name="Zaremba-Niedzwiedzka K."/>
            <person name="Martijn J."/>
            <person name="Lind A.E."/>
            <person name="van Eijk R."/>
            <person name="Schleper C."/>
            <person name="Guy L."/>
            <person name="Ettema T.J."/>
        </authorList>
    </citation>
    <scope>NUCLEOTIDE SEQUENCE</scope>
</reference>
<proteinExistence type="predicted"/>
<protein>
    <submittedName>
        <fullName evidence="2">Uncharacterized protein</fullName>
    </submittedName>
</protein>
<evidence type="ECO:0000256" key="1">
    <source>
        <dbReference type="SAM" id="Phobius"/>
    </source>
</evidence>
<dbReference type="EMBL" id="LAZR01046179">
    <property type="protein sequence ID" value="KKK97141.1"/>
    <property type="molecule type" value="Genomic_DNA"/>
</dbReference>
<keyword evidence="1" id="KW-0472">Membrane</keyword>
<gene>
    <name evidence="2" type="ORF">LCGC14_2655730</name>
</gene>
<comment type="caution">
    <text evidence="2">The sequence shown here is derived from an EMBL/GenBank/DDBJ whole genome shotgun (WGS) entry which is preliminary data.</text>
</comment>
<keyword evidence="1" id="KW-1133">Transmembrane helix</keyword>
<feature type="transmembrane region" description="Helical" evidence="1">
    <location>
        <begin position="27"/>
        <end position="50"/>
    </location>
</feature>
<organism evidence="2">
    <name type="scientific">marine sediment metagenome</name>
    <dbReference type="NCBI Taxonomy" id="412755"/>
    <lineage>
        <taxon>unclassified sequences</taxon>
        <taxon>metagenomes</taxon>
        <taxon>ecological metagenomes</taxon>
    </lineage>
</organism>
<keyword evidence="1" id="KW-0812">Transmembrane</keyword>